<dbReference type="RefSeq" id="WP_078483184.1">
    <property type="nucleotide sequence ID" value="NZ_MPRL01000016.1"/>
</dbReference>
<evidence type="ECO:0000256" key="1">
    <source>
        <dbReference type="SAM" id="SignalP"/>
    </source>
</evidence>
<sequence>MIRALFLLLIATLSTPLLAGDNVVVIDPEVWAVPRHGETILKLDGLQEQMLQLDEGQLITVHYPDHEEGLLWAEELKGWLISFGLPSSRITLNTIDVNEESLKIFFEKSTGN</sequence>
<dbReference type="Proteomes" id="UP000191110">
    <property type="component" value="Unassembled WGS sequence"/>
</dbReference>
<gene>
    <name evidence="2" type="ORF">BOW53_06010</name>
</gene>
<keyword evidence="1" id="KW-0732">Signal</keyword>
<keyword evidence="3" id="KW-1185">Reference proteome</keyword>
<accession>A0A1T2L705</accession>
<organism evidence="2 3">
    <name type="scientific">Solemya pervernicosa gill symbiont</name>
    <dbReference type="NCBI Taxonomy" id="642797"/>
    <lineage>
        <taxon>Bacteria</taxon>
        <taxon>Pseudomonadati</taxon>
        <taxon>Pseudomonadota</taxon>
        <taxon>Gammaproteobacteria</taxon>
        <taxon>sulfur-oxidizing symbionts</taxon>
    </lineage>
</organism>
<dbReference type="OrthoDB" id="5785399at2"/>
<reference evidence="2 3" key="1">
    <citation type="submission" date="2016-11" db="EMBL/GenBank/DDBJ databases">
        <title>Mixed transmission modes and dynamic genome evolution in an obligate animal-bacterial symbiosis.</title>
        <authorList>
            <person name="Russell S.L."/>
            <person name="Corbett-Detig R.B."/>
            <person name="Cavanaugh C.M."/>
        </authorList>
    </citation>
    <scope>NUCLEOTIDE SEQUENCE [LARGE SCALE GENOMIC DNA]</scope>
    <source>
        <strain evidence="2">Sveles-Q1</strain>
    </source>
</reference>
<feature type="signal peptide" evidence="1">
    <location>
        <begin position="1"/>
        <end position="19"/>
    </location>
</feature>
<name>A0A1T2L705_9GAMM</name>
<evidence type="ECO:0000313" key="2">
    <source>
        <dbReference type="EMBL" id="OOZ40887.1"/>
    </source>
</evidence>
<proteinExistence type="predicted"/>
<protein>
    <submittedName>
        <fullName evidence="2">Uncharacterized protein</fullName>
    </submittedName>
</protein>
<evidence type="ECO:0000313" key="3">
    <source>
        <dbReference type="Proteomes" id="UP000191110"/>
    </source>
</evidence>
<feature type="chain" id="PRO_5012594422" evidence="1">
    <location>
        <begin position="20"/>
        <end position="112"/>
    </location>
</feature>
<dbReference type="EMBL" id="MPRL01000016">
    <property type="protein sequence ID" value="OOZ40887.1"/>
    <property type="molecule type" value="Genomic_DNA"/>
</dbReference>
<comment type="caution">
    <text evidence="2">The sequence shown here is derived from an EMBL/GenBank/DDBJ whole genome shotgun (WGS) entry which is preliminary data.</text>
</comment>
<dbReference type="AlphaFoldDB" id="A0A1T2L705"/>